<reference evidence="10 11" key="1">
    <citation type="submission" date="2019-06" db="EMBL/GenBank/DDBJ databases">
        <title>Sorghum-associated microbial communities from plants grown in Nebraska, USA.</title>
        <authorList>
            <person name="Schachtman D."/>
        </authorList>
    </citation>
    <scope>NUCLEOTIDE SEQUENCE [LARGE SCALE GENOMIC DNA]</scope>
    <source>
        <strain evidence="10 11">T529</strain>
    </source>
</reference>
<evidence type="ECO:0000256" key="3">
    <source>
        <dbReference type="ARBA" id="ARBA00022723"/>
    </source>
</evidence>
<keyword evidence="7 8" id="KW-0408">Iron</keyword>
<evidence type="ECO:0000259" key="9">
    <source>
        <dbReference type="PROSITE" id="PS51819"/>
    </source>
</evidence>
<dbReference type="InterPro" id="IPR037523">
    <property type="entry name" value="VOC_core"/>
</dbReference>
<sequence>MTDSSPSNLQFSHIGLYVNDLPRMARFYRQALRFTQTDAGDLGTVQLVFLSRDPREHHQLVLATGRPAELGFNVVNQVSFRVPDIATLRQFHDRLLAEGASDMHPVTHGNAVSVYCRDPEGNRLELFMDTPWYCEQPLREPIDLSQPDEVILAQAEAIAKRFPRFMSRAQWQAEVARRMEEDQRG</sequence>
<comment type="similarity">
    <text evidence="2 8">Belongs to the extradiol ring-cleavage dioxygenase family.</text>
</comment>
<dbReference type="GO" id="GO:0016829">
    <property type="term" value="F:lyase activity"/>
    <property type="evidence" value="ECO:0007669"/>
    <property type="project" value="UniProtKB-KW"/>
</dbReference>
<dbReference type="Pfam" id="PF00903">
    <property type="entry name" value="Glyoxalase"/>
    <property type="match status" value="1"/>
</dbReference>
<evidence type="ECO:0000313" key="11">
    <source>
        <dbReference type="Proteomes" id="UP000319722"/>
    </source>
</evidence>
<accession>A0A561BB67</accession>
<evidence type="ECO:0000256" key="8">
    <source>
        <dbReference type="RuleBase" id="RU000683"/>
    </source>
</evidence>
<dbReference type="EMBL" id="VIVL01000013">
    <property type="protein sequence ID" value="TWD76154.1"/>
    <property type="molecule type" value="Genomic_DNA"/>
</dbReference>
<keyword evidence="4 8" id="KW-0058">Aromatic hydrocarbons catabolism</keyword>
<keyword evidence="5 8" id="KW-0223">Dioxygenase</keyword>
<dbReference type="InterPro" id="IPR004360">
    <property type="entry name" value="Glyas_Fos-R_dOase_dom"/>
</dbReference>
<evidence type="ECO:0000313" key="10">
    <source>
        <dbReference type="EMBL" id="TWD76154.1"/>
    </source>
</evidence>
<keyword evidence="10" id="KW-0456">Lyase</keyword>
<name>A0A561BB67_9BURK</name>
<dbReference type="Gene3D" id="3.10.180.10">
    <property type="entry name" value="2,3-Dihydroxybiphenyl 1,2-Dioxygenase, domain 1"/>
    <property type="match status" value="1"/>
</dbReference>
<dbReference type="PROSITE" id="PS00082">
    <property type="entry name" value="EXTRADIOL_DIOXYGENAS"/>
    <property type="match status" value="1"/>
</dbReference>
<dbReference type="Proteomes" id="UP000319722">
    <property type="component" value="Unassembled WGS sequence"/>
</dbReference>
<proteinExistence type="inferred from homology"/>
<evidence type="ECO:0000256" key="2">
    <source>
        <dbReference type="ARBA" id="ARBA00008784"/>
    </source>
</evidence>
<evidence type="ECO:0000256" key="6">
    <source>
        <dbReference type="ARBA" id="ARBA00023002"/>
    </source>
</evidence>
<dbReference type="SUPFAM" id="SSF54593">
    <property type="entry name" value="Glyoxalase/Bleomycin resistance protein/Dihydroxybiphenyl dioxygenase"/>
    <property type="match status" value="1"/>
</dbReference>
<dbReference type="PROSITE" id="PS51819">
    <property type="entry name" value="VOC"/>
    <property type="match status" value="1"/>
</dbReference>
<dbReference type="GO" id="GO:0051213">
    <property type="term" value="F:dioxygenase activity"/>
    <property type="evidence" value="ECO:0007669"/>
    <property type="project" value="UniProtKB-KW"/>
</dbReference>
<dbReference type="GO" id="GO:0008198">
    <property type="term" value="F:ferrous iron binding"/>
    <property type="evidence" value="ECO:0007669"/>
    <property type="project" value="InterPro"/>
</dbReference>
<organism evidence="10 11">
    <name type="scientific">Variovorax beijingensis</name>
    <dbReference type="NCBI Taxonomy" id="2496117"/>
    <lineage>
        <taxon>Bacteria</taxon>
        <taxon>Pseudomonadati</taxon>
        <taxon>Pseudomonadota</taxon>
        <taxon>Betaproteobacteria</taxon>
        <taxon>Burkholderiales</taxon>
        <taxon>Comamonadaceae</taxon>
        <taxon>Variovorax</taxon>
    </lineage>
</organism>
<evidence type="ECO:0000256" key="7">
    <source>
        <dbReference type="ARBA" id="ARBA00023004"/>
    </source>
</evidence>
<evidence type="ECO:0000256" key="1">
    <source>
        <dbReference type="ARBA" id="ARBA00001954"/>
    </source>
</evidence>
<dbReference type="InterPro" id="IPR000486">
    <property type="entry name" value="Xdiol_ring_cleave_dOase_1/2"/>
</dbReference>
<gene>
    <name evidence="10" type="ORF">FB547_11336</name>
</gene>
<comment type="caution">
    <text evidence="10">The sequence shown here is derived from an EMBL/GenBank/DDBJ whole genome shotgun (WGS) entry which is preliminary data.</text>
</comment>
<protein>
    <submittedName>
        <fullName evidence="10">Catechol 2,3-dioxygenase-like lactoylglutathione lyase family enzyme</fullName>
    </submittedName>
</protein>
<feature type="domain" description="VOC" evidence="9">
    <location>
        <begin position="10"/>
        <end position="129"/>
    </location>
</feature>
<dbReference type="InterPro" id="IPR029068">
    <property type="entry name" value="Glyas_Bleomycin-R_OHBP_Dase"/>
</dbReference>
<keyword evidence="6 8" id="KW-0560">Oxidoreductase</keyword>
<dbReference type="AlphaFoldDB" id="A0A561BB67"/>
<keyword evidence="3" id="KW-0479">Metal-binding</keyword>
<comment type="cofactor">
    <cofactor evidence="1 8">
        <name>Fe(2+)</name>
        <dbReference type="ChEBI" id="CHEBI:29033"/>
    </cofactor>
</comment>
<evidence type="ECO:0000256" key="5">
    <source>
        <dbReference type="ARBA" id="ARBA00022964"/>
    </source>
</evidence>
<evidence type="ECO:0000256" key="4">
    <source>
        <dbReference type="ARBA" id="ARBA00022797"/>
    </source>
</evidence>
<dbReference type="RefSeq" id="WP_261380426.1">
    <property type="nucleotide sequence ID" value="NZ_VIVL01000013.1"/>
</dbReference>